<evidence type="ECO:0000259" key="3">
    <source>
        <dbReference type="Pfam" id="PF03061"/>
    </source>
</evidence>
<dbReference type="InterPro" id="IPR029069">
    <property type="entry name" value="HotDog_dom_sf"/>
</dbReference>
<dbReference type="PANTHER" id="PTHR43240">
    <property type="entry name" value="1,4-DIHYDROXY-2-NAPHTHOYL-COA THIOESTERASE 1"/>
    <property type="match status" value="1"/>
</dbReference>
<keyword evidence="5" id="KW-1185">Reference proteome</keyword>
<name>A0A4R6URB9_9GAMM</name>
<protein>
    <submittedName>
        <fullName evidence="4">Uncharacterized protein (TIGR00369 family)</fullName>
    </submittedName>
</protein>
<accession>A0A4R6URB9</accession>
<dbReference type="RefSeq" id="WP_133589203.1">
    <property type="nucleotide sequence ID" value="NZ_CP037953.1"/>
</dbReference>
<dbReference type="CDD" id="cd03443">
    <property type="entry name" value="PaaI_thioesterase"/>
    <property type="match status" value="1"/>
</dbReference>
<dbReference type="NCBIfam" id="TIGR00369">
    <property type="entry name" value="unchar_dom_1"/>
    <property type="match status" value="1"/>
</dbReference>
<evidence type="ECO:0000313" key="4">
    <source>
        <dbReference type="EMBL" id="TDQ49532.1"/>
    </source>
</evidence>
<dbReference type="GO" id="GO:0005829">
    <property type="term" value="C:cytosol"/>
    <property type="evidence" value="ECO:0007669"/>
    <property type="project" value="TreeGrafter"/>
</dbReference>
<comment type="similarity">
    <text evidence="1">Belongs to the thioesterase PaaI family.</text>
</comment>
<dbReference type="InterPro" id="IPR003736">
    <property type="entry name" value="PAAI_dom"/>
</dbReference>
<dbReference type="EMBL" id="SNYM01000004">
    <property type="protein sequence ID" value="TDQ49532.1"/>
    <property type="molecule type" value="Genomic_DNA"/>
</dbReference>
<dbReference type="AlphaFoldDB" id="A0A4R6URB9"/>
<dbReference type="PANTHER" id="PTHR43240:SF5">
    <property type="entry name" value="1,4-DIHYDROXY-2-NAPHTHOYL-COA THIOESTERASE 1"/>
    <property type="match status" value="1"/>
</dbReference>
<dbReference type="InterPro" id="IPR006683">
    <property type="entry name" value="Thioestr_dom"/>
</dbReference>
<dbReference type="SUPFAM" id="SSF54637">
    <property type="entry name" value="Thioesterase/thiol ester dehydrase-isomerase"/>
    <property type="match status" value="1"/>
</dbReference>
<evidence type="ECO:0000256" key="1">
    <source>
        <dbReference type="ARBA" id="ARBA00008324"/>
    </source>
</evidence>
<evidence type="ECO:0000256" key="2">
    <source>
        <dbReference type="ARBA" id="ARBA00022801"/>
    </source>
</evidence>
<dbReference type="OrthoDB" id="9798208at2"/>
<dbReference type="GO" id="GO:0061522">
    <property type="term" value="F:1,4-dihydroxy-2-naphthoyl-CoA thioesterase activity"/>
    <property type="evidence" value="ECO:0007669"/>
    <property type="project" value="TreeGrafter"/>
</dbReference>
<feature type="domain" description="Thioesterase" evidence="3">
    <location>
        <begin position="53"/>
        <end position="130"/>
    </location>
</feature>
<comment type="caution">
    <text evidence="4">The sequence shown here is derived from an EMBL/GenBank/DDBJ whole genome shotgun (WGS) entry which is preliminary data.</text>
</comment>
<organism evidence="4 5">
    <name type="scientific">Permianibacter aggregans</name>
    <dbReference type="NCBI Taxonomy" id="1510150"/>
    <lineage>
        <taxon>Bacteria</taxon>
        <taxon>Pseudomonadati</taxon>
        <taxon>Pseudomonadota</taxon>
        <taxon>Gammaproteobacteria</taxon>
        <taxon>Pseudomonadales</taxon>
        <taxon>Pseudomonadaceae</taxon>
        <taxon>Permianibacter</taxon>
    </lineage>
</organism>
<dbReference type="Gene3D" id="3.10.129.10">
    <property type="entry name" value="Hotdog Thioesterase"/>
    <property type="match status" value="1"/>
</dbReference>
<dbReference type="Proteomes" id="UP000295375">
    <property type="component" value="Unassembled WGS sequence"/>
</dbReference>
<gene>
    <name evidence="4" type="ORF">EV696_104238</name>
</gene>
<sequence>MSSIWSVKPTLAQIHERNNGTMVSHLGIEFTEVGDDFLGAKMPVDERTKQPAGILHGGANVVLSETIGSVAANWIVFPQGKMAVGLEVNANHLRPVSKGYVYGVAKAVHLGKSTQVWEIRISDDEGKLSCISRLTMAIVAKP</sequence>
<proteinExistence type="inferred from homology"/>
<reference evidence="4 5" key="1">
    <citation type="submission" date="2019-03" db="EMBL/GenBank/DDBJ databases">
        <title>Genomic Encyclopedia of Type Strains, Phase IV (KMG-IV): sequencing the most valuable type-strain genomes for metagenomic binning, comparative biology and taxonomic classification.</title>
        <authorList>
            <person name="Goeker M."/>
        </authorList>
    </citation>
    <scope>NUCLEOTIDE SEQUENCE [LARGE SCALE GENOMIC DNA]</scope>
    <source>
        <strain evidence="4 5">DSM 103792</strain>
    </source>
</reference>
<keyword evidence="2" id="KW-0378">Hydrolase</keyword>
<dbReference type="Pfam" id="PF03061">
    <property type="entry name" value="4HBT"/>
    <property type="match status" value="1"/>
</dbReference>
<evidence type="ECO:0000313" key="5">
    <source>
        <dbReference type="Proteomes" id="UP000295375"/>
    </source>
</evidence>